<sequence>MSFAIGVLLLAVVTAMACALPGVFVVVRGQAMLVDAISHAILPGIVVGFALTGDMQSPALVVGAALAGLLVVLGTEAIARTGLITGDAPQGLVFPALFSAGVLMVSASFGDIHLDTHAVLVGDLNLVAFEQLEVAGLEIGPKYLYVMLALLALNSVVIGVMYRRLVAATFDPEFARVAGLAPQRVGLALMFCVAVTVTGAFNAAGAILVVALVVVPAATARLVADRLPAMIAIALAVAGVGAVAGFGIAYVVDAPTSAGMAVFYGLLFAATLAARGGPRRRRTSNVRRGERHQSARNLVSGS</sequence>
<reference evidence="11 12" key="1">
    <citation type="submission" date="2016-06" db="EMBL/GenBank/DDBJ databases">
        <title>Complete genome sequence of a saline-alkali tolerant type strain Dietzia timorensis ID05-A0528T.</title>
        <authorList>
            <person name="Wu X."/>
        </authorList>
    </citation>
    <scope>NUCLEOTIDE SEQUENCE [LARGE SCALE GENOMIC DNA]</scope>
    <source>
        <strain evidence="11 12">ID05-A0528</strain>
    </source>
</reference>
<keyword evidence="7 10" id="KW-0472">Membrane</keyword>
<organism evidence="11 12">
    <name type="scientific">Dietzia timorensis</name>
    <dbReference type="NCBI Taxonomy" id="499555"/>
    <lineage>
        <taxon>Bacteria</taxon>
        <taxon>Bacillati</taxon>
        <taxon>Actinomycetota</taxon>
        <taxon>Actinomycetes</taxon>
        <taxon>Mycobacteriales</taxon>
        <taxon>Dietziaceae</taxon>
        <taxon>Dietzia</taxon>
    </lineage>
</organism>
<keyword evidence="6 10" id="KW-1133">Transmembrane helix</keyword>
<dbReference type="EMBL" id="CP015961">
    <property type="protein sequence ID" value="ANI92299.1"/>
    <property type="molecule type" value="Genomic_DNA"/>
</dbReference>
<name>A0A173LKQ4_9ACTN</name>
<dbReference type="STRING" id="499555.BJL86_1522"/>
<evidence type="ECO:0000256" key="5">
    <source>
        <dbReference type="ARBA" id="ARBA00022692"/>
    </source>
</evidence>
<keyword evidence="4" id="KW-1003">Cell membrane</keyword>
<protein>
    <submittedName>
        <fullName evidence="11">Manganese transport system membrane protein MntD</fullName>
    </submittedName>
</protein>
<keyword evidence="12" id="KW-1185">Reference proteome</keyword>
<feature type="transmembrane region" description="Helical" evidence="10">
    <location>
        <begin position="91"/>
        <end position="110"/>
    </location>
</feature>
<dbReference type="PANTHER" id="PTHR30477:SF8">
    <property type="entry name" value="METAL TRANSPORT SYSTEM MEMBRANE PROTEIN CT_070-RELATED"/>
    <property type="match status" value="1"/>
</dbReference>
<dbReference type="GO" id="GO:0043190">
    <property type="term" value="C:ATP-binding cassette (ABC) transporter complex"/>
    <property type="evidence" value="ECO:0007669"/>
    <property type="project" value="InterPro"/>
</dbReference>
<feature type="region of interest" description="Disordered" evidence="9">
    <location>
        <begin position="279"/>
        <end position="302"/>
    </location>
</feature>
<accession>A0A173LKQ4</accession>
<evidence type="ECO:0000256" key="10">
    <source>
        <dbReference type="SAM" id="Phobius"/>
    </source>
</evidence>
<dbReference type="OrthoDB" id="1016457at2"/>
<feature type="transmembrane region" description="Helical" evidence="10">
    <location>
        <begin position="258"/>
        <end position="278"/>
    </location>
</feature>
<comment type="similarity">
    <text evidence="2 8">Belongs to the ABC-3 integral membrane protein family.</text>
</comment>
<evidence type="ECO:0000256" key="4">
    <source>
        <dbReference type="ARBA" id="ARBA00022475"/>
    </source>
</evidence>
<dbReference type="SUPFAM" id="SSF81345">
    <property type="entry name" value="ABC transporter involved in vitamin B12 uptake, BtuC"/>
    <property type="match status" value="1"/>
</dbReference>
<proteinExistence type="inferred from homology"/>
<feature type="transmembrane region" description="Helical" evidence="10">
    <location>
        <begin position="185"/>
        <end position="215"/>
    </location>
</feature>
<feature type="transmembrane region" description="Helical" evidence="10">
    <location>
        <begin position="227"/>
        <end position="252"/>
    </location>
</feature>
<evidence type="ECO:0000256" key="2">
    <source>
        <dbReference type="ARBA" id="ARBA00008034"/>
    </source>
</evidence>
<feature type="transmembrane region" description="Helical" evidence="10">
    <location>
        <begin position="143"/>
        <end position="165"/>
    </location>
</feature>
<dbReference type="PANTHER" id="PTHR30477">
    <property type="entry name" value="ABC-TRANSPORTER METAL-BINDING PROTEIN"/>
    <property type="match status" value="1"/>
</dbReference>
<evidence type="ECO:0000256" key="3">
    <source>
        <dbReference type="ARBA" id="ARBA00022448"/>
    </source>
</evidence>
<dbReference type="Gene3D" id="1.10.3470.10">
    <property type="entry name" value="ABC transporter involved in vitamin B12 uptake, BtuC"/>
    <property type="match status" value="1"/>
</dbReference>
<dbReference type="GO" id="GO:0055085">
    <property type="term" value="P:transmembrane transport"/>
    <property type="evidence" value="ECO:0007669"/>
    <property type="project" value="InterPro"/>
</dbReference>
<evidence type="ECO:0000256" key="1">
    <source>
        <dbReference type="ARBA" id="ARBA00004651"/>
    </source>
</evidence>
<dbReference type="AlphaFoldDB" id="A0A173LKQ4"/>
<feature type="transmembrane region" description="Helical" evidence="10">
    <location>
        <begin position="59"/>
        <end position="79"/>
    </location>
</feature>
<dbReference type="InterPro" id="IPR037294">
    <property type="entry name" value="ABC_BtuC-like"/>
</dbReference>
<dbReference type="RefSeq" id="WP_067471662.1">
    <property type="nucleotide sequence ID" value="NZ_CP015961.1"/>
</dbReference>
<dbReference type="Pfam" id="PF00950">
    <property type="entry name" value="ABC-3"/>
    <property type="match status" value="1"/>
</dbReference>
<keyword evidence="3 8" id="KW-0813">Transport</keyword>
<dbReference type="InterPro" id="IPR001626">
    <property type="entry name" value="ABC_TroCD"/>
</dbReference>
<dbReference type="GO" id="GO:0010043">
    <property type="term" value="P:response to zinc ion"/>
    <property type="evidence" value="ECO:0007669"/>
    <property type="project" value="TreeGrafter"/>
</dbReference>
<dbReference type="KEGG" id="dtm:BJL86_1522"/>
<evidence type="ECO:0000256" key="8">
    <source>
        <dbReference type="RuleBase" id="RU003943"/>
    </source>
</evidence>
<evidence type="ECO:0000256" key="6">
    <source>
        <dbReference type="ARBA" id="ARBA00022989"/>
    </source>
</evidence>
<gene>
    <name evidence="11" type="ORF">BJL86_1522</name>
</gene>
<feature type="transmembrane region" description="Helical" evidence="10">
    <location>
        <begin position="29"/>
        <end position="52"/>
    </location>
</feature>
<comment type="subcellular location">
    <subcellularLocation>
        <location evidence="1 8">Cell membrane</location>
        <topology evidence="1 8">Multi-pass membrane protein</topology>
    </subcellularLocation>
</comment>
<keyword evidence="5 8" id="KW-0812">Transmembrane</keyword>
<dbReference type="Proteomes" id="UP000186104">
    <property type="component" value="Chromosome"/>
</dbReference>
<evidence type="ECO:0000313" key="12">
    <source>
        <dbReference type="Proteomes" id="UP000186104"/>
    </source>
</evidence>
<evidence type="ECO:0000313" key="11">
    <source>
        <dbReference type="EMBL" id="ANI92299.1"/>
    </source>
</evidence>
<evidence type="ECO:0000256" key="9">
    <source>
        <dbReference type="SAM" id="MobiDB-lite"/>
    </source>
</evidence>
<evidence type="ECO:0000256" key="7">
    <source>
        <dbReference type="ARBA" id="ARBA00023136"/>
    </source>
</evidence>